<dbReference type="Gene3D" id="3.40.50.12580">
    <property type="match status" value="1"/>
</dbReference>
<sequence>MLKKFIIPIIIKLFRVFIPINKKKILYYSFPDVSDNSFAFFVYLINNHPSFENVWLVDSYDSKEDFKALISNYTTRTNFVIIKKKTFKGIKEFISSKYILHTHGLFNEVTLSCKQTNINLWHGMPLKKIGHLDDNKRIPKSDFLIATSELFADIMAKAFKTNKKSVLVSGLPRNDFLFELKHSFKDLLVSDNSQFKNTILWMPTYRKSVIGDIRNDGETRKIKDFLEDNSLSYLNSYLQTINTVCFIKLHPMDFMKVEDFNSYSNIYFINDEMIRKKGVTMYSLLNSVDLLLTDFSSIYVDFLLLDKPIGFIFSDFEEYLNSRGFVFQSPLDYMPGEIITDIKELKSFMDELFIQKNDNFILRRNEIKKKFHNVNSDFSAKLFTQIFDNAQKYS</sequence>
<dbReference type="GO" id="GO:0005886">
    <property type="term" value="C:plasma membrane"/>
    <property type="evidence" value="ECO:0007669"/>
    <property type="project" value="UniProtKB-SubCell"/>
</dbReference>
<dbReference type="SUPFAM" id="SSF53756">
    <property type="entry name" value="UDP-Glycosyltransferase/glycogen phosphorylase"/>
    <property type="match status" value="1"/>
</dbReference>
<name>A0A8J6Q1P9_9FLAO</name>
<evidence type="ECO:0000256" key="4">
    <source>
        <dbReference type="ARBA" id="ARBA00022679"/>
    </source>
</evidence>
<comment type="caution">
    <text evidence="7">The sequence shown here is derived from an EMBL/GenBank/DDBJ whole genome shotgun (WGS) entry which is preliminary data.</text>
</comment>
<evidence type="ECO:0000313" key="8">
    <source>
        <dbReference type="Proteomes" id="UP000621516"/>
    </source>
</evidence>
<dbReference type="Proteomes" id="UP000621516">
    <property type="component" value="Unassembled WGS sequence"/>
</dbReference>
<evidence type="ECO:0000313" key="7">
    <source>
        <dbReference type="EMBL" id="MBD0823359.1"/>
    </source>
</evidence>
<dbReference type="InterPro" id="IPR051612">
    <property type="entry name" value="Teichoic_Acid_Biosynth"/>
</dbReference>
<dbReference type="InterPro" id="IPR043149">
    <property type="entry name" value="TagF_N"/>
</dbReference>
<comment type="similarity">
    <text evidence="2">Belongs to the CDP-glycerol glycerophosphotransferase family.</text>
</comment>
<dbReference type="InterPro" id="IPR007554">
    <property type="entry name" value="Glycerophosphate_synth"/>
</dbReference>
<dbReference type="Pfam" id="PF04464">
    <property type="entry name" value="Glyphos_transf"/>
    <property type="match status" value="1"/>
</dbReference>
<protein>
    <submittedName>
        <fullName evidence="7">CDP-glycerol glycerophosphotransferase family protein</fullName>
    </submittedName>
</protein>
<comment type="subcellular location">
    <subcellularLocation>
        <location evidence="1">Cell membrane</location>
        <topology evidence="1">Peripheral membrane protein</topology>
    </subcellularLocation>
</comment>
<dbReference type="EMBL" id="JACVXD010000002">
    <property type="protein sequence ID" value="MBD0823359.1"/>
    <property type="molecule type" value="Genomic_DNA"/>
</dbReference>
<keyword evidence="5" id="KW-0777">Teichoic acid biosynthesis</keyword>
<evidence type="ECO:0000256" key="1">
    <source>
        <dbReference type="ARBA" id="ARBA00004202"/>
    </source>
</evidence>
<keyword evidence="3" id="KW-1003">Cell membrane</keyword>
<keyword evidence="8" id="KW-1185">Reference proteome</keyword>
<dbReference type="PANTHER" id="PTHR37316">
    <property type="entry name" value="TEICHOIC ACID GLYCEROL-PHOSPHATE PRIMASE"/>
    <property type="match status" value="1"/>
</dbReference>
<evidence type="ECO:0000256" key="5">
    <source>
        <dbReference type="ARBA" id="ARBA00022944"/>
    </source>
</evidence>
<dbReference type="RefSeq" id="WP_188222670.1">
    <property type="nucleotide sequence ID" value="NZ_JACVXD010000002.1"/>
</dbReference>
<dbReference type="InterPro" id="IPR043148">
    <property type="entry name" value="TagF_C"/>
</dbReference>
<organism evidence="7 8">
    <name type="scientific">Aestuariibaculum marinum</name>
    <dbReference type="NCBI Taxonomy" id="2683592"/>
    <lineage>
        <taxon>Bacteria</taxon>
        <taxon>Pseudomonadati</taxon>
        <taxon>Bacteroidota</taxon>
        <taxon>Flavobacteriia</taxon>
        <taxon>Flavobacteriales</taxon>
        <taxon>Flavobacteriaceae</taxon>
    </lineage>
</organism>
<evidence type="ECO:0000256" key="6">
    <source>
        <dbReference type="ARBA" id="ARBA00023136"/>
    </source>
</evidence>
<reference evidence="7 8" key="1">
    <citation type="journal article" date="2018" name="J. Microbiol.">
        <title>Aestuariibaculum marinum sp. nov., a marine bacterium isolated from seawater in South Korea.</title>
        <authorList>
            <person name="Choi J."/>
            <person name="Lee D."/>
            <person name="Jang J.H."/>
            <person name="Cha S."/>
            <person name="Seo T."/>
        </authorList>
    </citation>
    <scope>NUCLEOTIDE SEQUENCE [LARGE SCALE GENOMIC DNA]</scope>
    <source>
        <strain evidence="7 8">IP7</strain>
    </source>
</reference>
<dbReference type="GO" id="GO:0019350">
    <property type="term" value="P:teichoic acid biosynthetic process"/>
    <property type="evidence" value="ECO:0007669"/>
    <property type="project" value="UniProtKB-KW"/>
</dbReference>
<dbReference type="Gene3D" id="3.40.50.11820">
    <property type="match status" value="1"/>
</dbReference>
<gene>
    <name evidence="7" type="ORF">ICJ85_04940</name>
</gene>
<dbReference type="PANTHER" id="PTHR37316:SF3">
    <property type="entry name" value="TEICHOIC ACID GLYCEROL-PHOSPHATE TRANSFERASE"/>
    <property type="match status" value="1"/>
</dbReference>
<keyword evidence="6" id="KW-0472">Membrane</keyword>
<dbReference type="GO" id="GO:0047355">
    <property type="term" value="F:CDP-glycerol glycerophosphotransferase activity"/>
    <property type="evidence" value="ECO:0007669"/>
    <property type="project" value="InterPro"/>
</dbReference>
<accession>A0A8J6Q1P9</accession>
<dbReference type="AlphaFoldDB" id="A0A8J6Q1P9"/>
<proteinExistence type="inferred from homology"/>
<keyword evidence="4" id="KW-0808">Transferase</keyword>
<evidence type="ECO:0000256" key="3">
    <source>
        <dbReference type="ARBA" id="ARBA00022475"/>
    </source>
</evidence>
<evidence type="ECO:0000256" key="2">
    <source>
        <dbReference type="ARBA" id="ARBA00010488"/>
    </source>
</evidence>